<evidence type="ECO:0000313" key="3">
    <source>
        <dbReference type="Proteomes" id="UP000004738"/>
    </source>
</evidence>
<keyword evidence="1" id="KW-0472">Membrane</keyword>
<dbReference type="RefSeq" id="WP_008404036.1">
    <property type="nucleotide sequence ID" value="NZ_AMCK01000002.1"/>
</dbReference>
<protein>
    <submittedName>
        <fullName evidence="2">Uncharacterized protein</fullName>
    </submittedName>
</protein>
<evidence type="ECO:0000313" key="2">
    <source>
        <dbReference type="EMBL" id="EKB46514.1"/>
    </source>
</evidence>
<evidence type="ECO:0000256" key="1">
    <source>
        <dbReference type="SAM" id="Phobius"/>
    </source>
</evidence>
<keyword evidence="3" id="KW-1185">Reference proteome</keyword>
<comment type="caution">
    <text evidence="2">The sequence shown here is derived from an EMBL/GenBank/DDBJ whole genome shotgun (WGS) entry which is preliminary data.</text>
</comment>
<dbReference type="Proteomes" id="UP000004738">
    <property type="component" value="Unassembled WGS sequence"/>
</dbReference>
<dbReference type="EMBL" id="AMCK01000002">
    <property type="protein sequence ID" value="EKB46514.1"/>
    <property type="molecule type" value="Genomic_DNA"/>
</dbReference>
<sequence length="68" mass="7974">MDLLSFAFLGFLLYIVIFLAVKHGINYSELGILIKKKYKIEEEMPNLSNDVIEKELEKELEKDINKQN</sequence>
<dbReference type="PATRIC" id="fig|1224748.3.peg.722"/>
<organism evidence="2 3">
    <name type="scientific">Solibacillus isronensis B3W22</name>
    <dbReference type="NCBI Taxonomy" id="1224748"/>
    <lineage>
        <taxon>Bacteria</taxon>
        <taxon>Bacillati</taxon>
        <taxon>Bacillota</taxon>
        <taxon>Bacilli</taxon>
        <taxon>Bacillales</taxon>
        <taxon>Caryophanaceae</taxon>
        <taxon>Solibacillus</taxon>
    </lineage>
</organism>
<gene>
    <name evidence="2" type="ORF">B857_00724</name>
</gene>
<feature type="transmembrane region" description="Helical" evidence="1">
    <location>
        <begin position="6"/>
        <end position="25"/>
    </location>
</feature>
<proteinExistence type="predicted"/>
<name>K1LQL3_9BACL</name>
<dbReference type="AlphaFoldDB" id="K1LQL3"/>
<reference evidence="2 3" key="1">
    <citation type="journal article" date="2012" name="J. Bacteriol.">
        <title>Draft Genome Sequence of Bacillus isronensis Strain B3W22, Isolated from the Upper Atmosphere.</title>
        <authorList>
            <person name="Shivaji S."/>
            <person name="Ara S."/>
            <person name="Singh S.K."/>
            <person name="Bandi S."/>
            <person name="Singh A."/>
            <person name="Pinnaka A.K."/>
        </authorList>
    </citation>
    <scope>NUCLEOTIDE SEQUENCE [LARGE SCALE GENOMIC DNA]</scope>
    <source>
        <strain evidence="2 3">B3W22</strain>
    </source>
</reference>
<keyword evidence="1" id="KW-0812">Transmembrane</keyword>
<keyword evidence="1" id="KW-1133">Transmembrane helix</keyword>
<accession>K1LQL3</accession>